<sequence precursor="true">MNTKISILLLIVALFVSAPVFATTVTLDGPWYTGSGSGTPSLSDPNAASFTWGTPNSTETANSSHLWSYFADQGLYEDGDSITLSFTVTPADATATGGTLRFGLFDSNDLQVLNNLNQATGDDGFLETLGYFSQCNQGSETNTSYLFARTEGKTNELSSTSLVEQVTSGDGFPRLTVGTPYDVTLTVTRNSATEYLVTSTINGAVVGGTTATINATSFDMVGFLNAGTGIESMELANLQVTAEKVPFITGQPEDVSALEGDPASLTVTAVNPTTGDATGLSYQWYRGLNGDTTTPVGADSATYTIPSVTIADEGSYYCIVTLTGNGQAESQAAALTVKRLLVHWPLDGNPNDPAGDYDGIEYGDPNYTTGGGGLIGEAIVLDGVDDRIEYTFAQQTEMPQFTVTFWAQTSDPDQSDSTSLFNNGDGASVSNFQIDMSGTGDYDYTGGYASGTFGAAETDTWILLGVTYDGTTTRLYADGQLVDSAGDQPNNRFDRFCVGVNRGTSRYFQGIIDDFRVYNYALTNVDMALVYTDVMGGEICAQSPAYDLNDDCRVNLHDFAILTAQWLECGRVPAEACDQ</sequence>
<feature type="chain" id="PRO_5012843867" description="Ig-like domain-containing protein" evidence="3">
    <location>
        <begin position="23"/>
        <end position="579"/>
    </location>
</feature>
<name>A0A1U9NK32_9BACT</name>
<keyword evidence="1 3" id="KW-0732">Signal</keyword>
<evidence type="ECO:0000313" key="6">
    <source>
        <dbReference type="Proteomes" id="UP000189674"/>
    </source>
</evidence>
<reference evidence="6" key="1">
    <citation type="submission" date="2017-02" db="EMBL/GenBank/DDBJ databases">
        <title>Comparative genomics and description of representatives of a novel lineage of planctomycetes thriving in anoxic sediments.</title>
        <authorList>
            <person name="Spring S."/>
            <person name="Bunk B."/>
            <person name="Sproer C."/>
        </authorList>
    </citation>
    <scope>NUCLEOTIDE SEQUENCE [LARGE SCALE GENOMIC DNA]</scope>
    <source>
        <strain evidence="6">ST-NAGAB-D1</strain>
    </source>
</reference>
<dbReference type="RefSeq" id="WP_169853027.1">
    <property type="nucleotide sequence ID" value="NZ_CP019791.1"/>
</dbReference>
<feature type="signal peptide" evidence="3">
    <location>
        <begin position="1"/>
        <end position="22"/>
    </location>
</feature>
<dbReference type="Gene3D" id="2.60.40.10">
    <property type="entry name" value="Immunoglobulins"/>
    <property type="match status" value="1"/>
</dbReference>
<dbReference type="SMART" id="SM00560">
    <property type="entry name" value="LamGL"/>
    <property type="match status" value="1"/>
</dbReference>
<keyword evidence="2" id="KW-1015">Disulfide bond</keyword>
<keyword evidence="6" id="KW-1185">Reference proteome</keyword>
<dbReference type="STRING" id="1936003.STSP2_01253"/>
<evidence type="ECO:0000256" key="2">
    <source>
        <dbReference type="ARBA" id="ARBA00023157"/>
    </source>
</evidence>
<evidence type="ECO:0000256" key="3">
    <source>
        <dbReference type="SAM" id="SignalP"/>
    </source>
</evidence>
<dbReference type="Pfam" id="PF13927">
    <property type="entry name" value="Ig_3"/>
    <property type="match status" value="1"/>
</dbReference>
<dbReference type="SUPFAM" id="SSF48726">
    <property type="entry name" value="Immunoglobulin"/>
    <property type="match status" value="1"/>
</dbReference>
<dbReference type="Gene3D" id="2.60.120.200">
    <property type="match status" value="1"/>
</dbReference>
<dbReference type="AlphaFoldDB" id="A0A1U9NK32"/>
<dbReference type="InterPro" id="IPR036179">
    <property type="entry name" value="Ig-like_dom_sf"/>
</dbReference>
<accession>A0A1U9NK32</accession>
<gene>
    <name evidence="5" type="ORF">STSP2_01253</name>
</gene>
<proteinExistence type="predicted"/>
<dbReference type="InterPro" id="IPR003599">
    <property type="entry name" value="Ig_sub"/>
</dbReference>
<dbReference type="InterPro" id="IPR007110">
    <property type="entry name" value="Ig-like_dom"/>
</dbReference>
<dbReference type="Pfam" id="PF13385">
    <property type="entry name" value="Laminin_G_3"/>
    <property type="match status" value="1"/>
</dbReference>
<dbReference type="InterPro" id="IPR013783">
    <property type="entry name" value="Ig-like_fold"/>
</dbReference>
<feature type="domain" description="Ig-like" evidence="4">
    <location>
        <begin position="246"/>
        <end position="336"/>
    </location>
</feature>
<dbReference type="PROSITE" id="PS50835">
    <property type="entry name" value="IG_LIKE"/>
    <property type="match status" value="1"/>
</dbReference>
<evidence type="ECO:0000256" key="1">
    <source>
        <dbReference type="ARBA" id="ARBA00022729"/>
    </source>
</evidence>
<dbReference type="KEGG" id="alus:STSP2_01253"/>
<evidence type="ECO:0000313" key="5">
    <source>
        <dbReference type="EMBL" id="AQT68098.1"/>
    </source>
</evidence>
<dbReference type="SUPFAM" id="SSF49899">
    <property type="entry name" value="Concanavalin A-like lectins/glucanases"/>
    <property type="match status" value="1"/>
</dbReference>
<dbReference type="SMART" id="SM00409">
    <property type="entry name" value="IG"/>
    <property type="match status" value="1"/>
</dbReference>
<dbReference type="InterPro" id="IPR006558">
    <property type="entry name" value="LamG-like"/>
</dbReference>
<organism evidence="5 6">
    <name type="scientific">Anaerohalosphaera lusitana</name>
    <dbReference type="NCBI Taxonomy" id="1936003"/>
    <lineage>
        <taxon>Bacteria</taxon>
        <taxon>Pseudomonadati</taxon>
        <taxon>Planctomycetota</taxon>
        <taxon>Phycisphaerae</taxon>
        <taxon>Sedimentisphaerales</taxon>
        <taxon>Anaerohalosphaeraceae</taxon>
        <taxon>Anaerohalosphaera</taxon>
    </lineage>
</organism>
<protein>
    <recommendedName>
        <fullName evidence="4">Ig-like domain-containing protein</fullName>
    </recommendedName>
</protein>
<dbReference type="EMBL" id="CP019791">
    <property type="protein sequence ID" value="AQT68098.1"/>
    <property type="molecule type" value="Genomic_DNA"/>
</dbReference>
<dbReference type="InterPro" id="IPR013320">
    <property type="entry name" value="ConA-like_dom_sf"/>
</dbReference>
<dbReference type="Proteomes" id="UP000189674">
    <property type="component" value="Chromosome"/>
</dbReference>
<evidence type="ECO:0000259" key="4">
    <source>
        <dbReference type="PROSITE" id="PS50835"/>
    </source>
</evidence>